<reference evidence="6" key="1">
    <citation type="submission" date="2018-10" db="EMBL/GenBank/DDBJ databases">
        <title>Iterative Subtractive Binning of Freshwater Chronoseries Metagenomes Recovers Nearly Complete Genomes from over Four Hundred Novel Species.</title>
        <authorList>
            <person name="Rodriguez-R L.M."/>
            <person name="Tsementzi D."/>
            <person name="Luo C."/>
            <person name="Konstantinidis K.T."/>
        </authorList>
    </citation>
    <scope>NUCLEOTIDE SEQUENCE</scope>
    <source>
        <strain evidence="6">WB7_6_001</strain>
    </source>
</reference>
<dbReference type="Proteomes" id="UP000713222">
    <property type="component" value="Unassembled WGS sequence"/>
</dbReference>
<feature type="domain" description="6-phosphogluconate dehydrogenase NADP-binding" evidence="4">
    <location>
        <begin position="7"/>
        <end position="162"/>
    </location>
</feature>
<name>A0A964XRM5_9PROT</name>
<proteinExistence type="predicted"/>
<dbReference type="Gene3D" id="1.10.1040.10">
    <property type="entry name" value="N-(1-d-carboxylethyl)-l-norvaline Dehydrogenase, domain 2"/>
    <property type="match status" value="1"/>
</dbReference>
<evidence type="ECO:0000259" key="4">
    <source>
        <dbReference type="Pfam" id="PF03446"/>
    </source>
</evidence>
<feature type="active site" evidence="3">
    <location>
        <position position="172"/>
    </location>
</feature>
<organism evidence="6 7">
    <name type="scientific">Candidatus Fonsibacter lacus</name>
    <dbReference type="NCBI Taxonomy" id="2576439"/>
    <lineage>
        <taxon>Bacteria</taxon>
        <taxon>Pseudomonadati</taxon>
        <taxon>Pseudomonadota</taxon>
        <taxon>Alphaproteobacteria</taxon>
        <taxon>Candidatus Pelagibacterales</taxon>
        <taxon>Candidatus Pelagibacterales incertae sedis</taxon>
        <taxon>Candidatus Fonsibacter</taxon>
    </lineage>
</organism>
<dbReference type="Gene3D" id="3.40.50.720">
    <property type="entry name" value="NAD(P)-binding Rossmann-like Domain"/>
    <property type="match status" value="1"/>
</dbReference>
<dbReference type="InterPro" id="IPR036291">
    <property type="entry name" value="NAD(P)-bd_dom_sf"/>
</dbReference>
<dbReference type="Pfam" id="PF03446">
    <property type="entry name" value="NAD_binding_2"/>
    <property type="match status" value="1"/>
</dbReference>
<dbReference type="PIRSF" id="PIRSF000103">
    <property type="entry name" value="HIBADH"/>
    <property type="match status" value="1"/>
</dbReference>
<dbReference type="InterPro" id="IPR029154">
    <property type="entry name" value="HIBADH-like_NADP-bd"/>
</dbReference>
<dbReference type="PANTHER" id="PTHR43060">
    <property type="entry name" value="3-HYDROXYISOBUTYRATE DEHYDROGENASE-LIKE 1, MITOCHONDRIAL-RELATED"/>
    <property type="match status" value="1"/>
</dbReference>
<dbReference type="EMBL" id="RGET01000040">
    <property type="protein sequence ID" value="NBN88050.1"/>
    <property type="molecule type" value="Genomic_DNA"/>
</dbReference>
<evidence type="ECO:0000259" key="5">
    <source>
        <dbReference type="Pfam" id="PF14833"/>
    </source>
</evidence>
<accession>A0A964XRM5</accession>
<dbReference type="PANTHER" id="PTHR43060:SF15">
    <property type="entry name" value="3-HYDROXYISOBUTYRATE DEHYDROGENASE-LIKE 1, MITOCHONDRIAL-RELATED"/>
    <property type="match status" value="1"/>
</dbReference>
<dbReference type="GO" id="GO:0016491">
    <property type="term" value="F:oxidoreductase activity"/>
    <property type="evidence" value="ECO:0007669"/>
    <property type="project" value="UniProtKB-KW"/>
</dbReference>
<dbReference type="SUPFAM" id="SSF48179">
    <property type="entry name" value="6-phosphogluconate dehydrogenase C-terminal domain-like"/>
    <property type="match status" value="1"/>
</dbReference>
<keyword evidence="2" id="KW-0520">NAD</keyword>
<dbReference type="InterPro" id="IPR006115">
    <property type="entry name" value="6PGDH_NADP-bd"/>
</dbReference>
<dbReference type="InterPro" id="IPR015815">
    <property type="entry name" value="HIBADH-related"/>
</dbReference>
<sequence>MSSSIKTVGFIGTGLMGLPMAKNILSKKFKLNVWNRTPGKTLELQKKGAKVFKDIKDLVQNSKVIVSMLANDDVCKAILIKKIQPYLQKGQIVIDMSSTTQNTALEIGKALKKKKAFFLDAPVSGGTIGAEKGTLAIMVGGDKKIFNNVMPLFKSMGTAIYVGKTGCGQVAKLANQTIVGISIGAVSEALILAEAAGADPKAVREIMLRGFAGGPILQNHGLRILTKNFKPGGKASTQLKDMNNIIATAKKYKLHLPIAKKVQELYAKTVKSGRANLDHSALYLFIKALSK</sequence>
<dbReference type="GO" id="GO:0050661">
    <property type="term" value="F:NADP binding"/>
    <property type="evidence" value="ECO:0007669"/>
    <property type="project" value="InterPro"/>
</dbReference>
<dbReference type="InterPro" id="IPR013328">
    <property type="entry name" value="6PGD_dom2"/>
</dbReference>
<dbReference type="GO" id="GO:0051287">
    <property type="term" value="F:NAD binding"/>
    <property type="evidence" value="ECO:0007669"/>
    <property type="project" value="InterPro"/>
</dbReference>
<dbReference type="AlphaFoldDB" id="A0A964XRM5"/>
<evidence type="ECO:0000313" key="7">
    <source>
        <dbReference type="Proteomes" id="UP000713222"/>
    </source>
</evidence>
<dbReference type="Pfam" id="PF14833">
    <property type="entry name" value="NAD_binding_11"/>
    <property type="match status" value="1"/>
</dbReference>
<dbReference type="SUPFAM" id="SSF51735">
    <property type="entry name" value="NAD(P)-binding Rossmann-fold domains"/>
    <property type="match status" value="1"/>
</dbReference>
<protein>
    <submittedName>
        <fullName evidence="6">NAD(P)-dependent oxidoreductase</fullName>
    </submittedName>
</protein>
<keyword evidence="1" id="KW-0560">Oxidoreductase</keyword>
<evidence type="ECO:0000256" key="1">
    <source>
        <dbReference type="ARBA" id="ARBA00023002"/>
    </source>
</evidence>
<evidence type="ECO:0000313" key="6">
    <source>
        <dbReference type="EMBL" id="NBN88050.1"/>
    </source>
</evidence>
<gene>
    <name evidence="6" type="ORF">EBV32_03040</name>
</gene>
<comment type="caution">
    <text evidence="6">The sequence shown here is derived from an EMBL/GenBank/DDBJ whole genome shotgun (WGS) entry which is preliminary data.</text>
</comment>
<feature type="domain" description="3-hydroxyisobutyrate dehydrogenase-like NAD-binding" evidence="5">
    <location>
        <begin position="166"/>
        <end position="283"/>
    </location>
</feature>
<evidence type="ECO:0000256" key="2">
    <source>
        <dbReference type="ARBA" id="ARBA00023027"/>
    </source>
</evidence>
<dbReference type="InterPro" id="IPR008927">
    <property type="entry name" value="6-PGluconate_DH-like_C_sf"/>
</dbReference>
<evidence type="ECO:0000256" key="3">
    <source>
        <dbReference type="PIRSR" id="PIRSR000103-1"/>
    </source>
</evidence>